<dbReference type="AlphaFoldDB" id="A0A7Z7D330"/>
<reference evidence="1 2" key="1">
    <citation type="submission" date="2016-10" db="EMBL/GenBank/DDBJ databases">
        <authorList>
            <person name="Varghese N."/>
            <person name="Submissions S."/>
        </authorList>
    </citation>
    <scope>NUCLEOTIDE SEQUENCE [LARGE SCALE GENOMIC DNA]</scope>
    <source>
        <strain evidence="1 2">UNC380MFSha3.1</strain>
    </source>
</reference>
<organism evidence="1 2">
    <name type="scientific">Microbacterium saccharophilum</name>
    <dbReference type="NCBI Taxonomy" id="1213358"/>
    <lineage>
        <taxon>Bacteria</taxon>
        <taxon>Bacillati</taxon>
        <taxon>Actinomycetota</taxon>
        <taxon>Actinomycetes</taxon>
        <taxon>Micrococcales</taxon>
        <taxon>Microbacteriaceae</taxon>
        <taxon>Microbacterium</taxon>
    </lineage>
</organism>
<protein>
    <recommendedName>
        <fullName evidence="3">Protein TPRXL</fullName>
    </recommendedName>
</protein>
<name>A0A7Z7D330_9MICO</name>
<gene>
    <name evidence="1" type="ORF">SAMN04487751_2585</name>
</gene>
<dbReference type="EMBL" id="FOQZ01000004">
    <property type="protein sequence ID" value="SFI66639.1"/>
    <property type="molecule type" value="Genomic_DNA"/>
</dbReference>
<comment type="caution">
    <text evidence="1">The sequence shown here is derived from an EMBL/GenBank/DDBJ whole genome shotgun (WGS) entry which is preliminary data.</text>
</comment>
<evidence type="ECO:0000313" key="2">
    <source>
        <dbReference type="Proteomes" id="UP000198702"/>
    </source>
</evidence>
<evidence type="ECO:0008006" key="3">
    <source>
        <dbReference type="Google" id="ProtNLM"/>
    </source>
</evidence>
<evidence type="ECO:0000313" key="1">
    <source>
        <dbReference type="EMBL" id="SFI66639.1"/>
    </source>
</evidence>
<accession>A0A7Z7D330</accession>
<proteinExistence type="predicted"/>
<dbReference type="Proteomes" id="UP000198702">
    <property type="component" value="Unassembled WGS sequence"/>
</dbReference>
<sequence>MNDATTHDATTHDALQRTPERVSLRARLGAADPAFSLALPTGWVRRDASAAQRDEMVDAVRGRLLQAHRPDLFARVRPMLDDAFQQMASASVIAFFTPATGDDEALALPASLVASVRTPASPGGTLDPLVQALIREAGATPLLGDKRFLRFERESRQRLDDAEFLSTQIVYLTPIPGTGRRRGLQLTATIARPVDVPADDRPLVLIRTLLDLSVSSLTWTAPAQPAGRP</sequence>
<dbReference type="RefSeq" id="WP_028496900.1">
    <property type="nucleotide sequence ID" value="NZ_FOQZ01000004.1"/>
</dbReference>